<dbReference type="AlphaFoldDB" id="A0A0E9SA96"/>
<proteinExistence type="predicted"/>
<reference evidence="1" key="2">
    <citation type="journal article" date="2015" name="Fish Shellfish Immunol.">
        <title>Early steps in the European eel (Anguilla anguilla)-Vibrio vulnificus interaction in the gills: Role of the RtxA13 toxin.</title>
        <authorList>
            <person name="Callol A."/>
            <person name="Pajuelo D."/>
            <person name="Ebbesson L."/>
            <person name="Teles M."/>
            <person name="MacKenzie S."/>
            <person name="Amaro C."/>
        </authorList>
    </citation>
    <scope>NUCLEOTIDE SEQUENCE</scope>
</reference>
<name>A0A0E9SA96_ANGAN</name>
<reference evidence="1" key="1">
    <citation type="submission" date="2014-11" db="EMBL/GenBank/DDBJ databases">
        <authorList>
            <person name="Amaro Gonzalez C."/>
        </authorList>
    </citation>
    <scope>NUCLEOTIDE SEQUENCE</scope>
</reference>
<sequence length="58" mass="6214">MLTLPKNALQTVDEDLLKNLSKLHYLDLRLSPSAAPVPTGGLRTGPAANHQVQISVPL</sequence>
<accession>A0A0E9SA96</accession>
<dbReference type="EMBL" id="GBXM01070371">
    <property type="protein sequence ID" value="JAH38206.1"/>
    <property type="molecule type" value="Transcribed_RNA"/>
</dbReference>
<organism evidence="1">
    <name type="scientific">Anguilla anguilla</name>
    <name type="common">European freshwater eel</name>
    <name type="synonym">Muraena anguilla</name>
    <dbReference type="NCBI Taxonomy" id="7936"/>
    <lineage>
        <taxon>Eukaryota</taxon>
        <taxon>Metazoa</taxon>
        <taxon>Chordata</taxon>
        <taxon>Craniata</taxon>
        <taxon>Vertebrata</taxon>
        <taxon>Euteleostomi</taxon>
        <taxon>Actinopterygii</taxon>
        <taxon>Neopterygii</taxon>
        <taxon>Teleostei</taxon>
        <taxon>Anguilliformes</taxon>
        <taxon>Anguillidae</taxon>
        <taxon>Anguilla</taxon>
    </lineage>
</organism>
<evidence type="ECO:0000313" key="1">
    <source>
        <dbReference type="EMBL" id="JAH38206.1"/>
    </source>
</evidence>
<protein>
    <submittedName>
        <fullName evidence="1">Uncharacterized protein</fullName>
    </submittedName>
</protein>